<reference evidence="1" key="1">
    <citation type="submission" date="2022-08" db="EMBL/GenBank/DDBJ databases">
        <authorList>
            <person name="Deng Y."/>
            <person name="Han X.-F."/>
            <person name="Zhang Y.-Q."/>
        </authorList>
    </citation>
    <scope>NUCLEOTIDE SEQUENCE</scope>
    <source>
        <strain evidence="1">CPCC 205763</strain>
    </source>
</reference>
<dbReference type="EMBL" id="JANLCM010000001">
    <property type="protein sequence ID" value="MCS5718037.1"/>
    <property type="molecule type" value="Genomic_DNA"/>
</dbReference>
<dbReference type="PANTHER" id="PTHR48050">
    <property type="entry name" value="STEROL 3-BETA-GLUCOSYLTRANSFERASE"/>
    <property type="match status" value="1"/>
</dbReference>
<protein>
    <submittedName>
        <fullName evidence="1">Glycosyltransferase</fullName>
    </submittedName>
</protein>
<dbReference type="Pfam" id="PF00201">
    <property type="entry name" value="UDPGT"/>
    <property type="match status" value="1"/>
</dbReference>
<keyword evidence="2" id="KW-1185">Reference proteome</keyword>
<dbReference type="InterPro" id="IPR002213">
    <property type="entry name" value="UDP_glucos_trans"/>
</dbReference>
<gene>
    <name evidence="1" type="ORF">N1027_07785</name>
</gene>
<name>A0ABT2GR33_9MICO</name>
<sequence>MTLLVISPDYASHLLPLATIATAWQRRGERVVVATGPATAPIVQQFGFERVPLQLGRGSNPGVIKAEGQPLAEDLSLRAFFDATRVGMIPTLHHQAAERLTDLMWQPVAKAAETIAVVDEVRPDAIVVDHLAFSARLGLAAAGIRYADVVLGHPSALPVGDELYGFPTSWPAAFDPDEESLAGLRALCERVTVTFTAEWNAALTHLDPLATPSRSAFAETGELLLFNYPGELADAERAAFLPPHVHLGSTPRDDSGDPEVDRWIASDPHPFVYVSFGSFLSVRDDVLARVVGALRSVGARVALATGSADPRLLGDLPADWLVREYLPQVSLLRHAAAAVTHGGNNSVTEAMTFGVPLLVLPFSTDQFAGAAALERSGTAEALDPNAATEAELAASIMRLTDASFAGRPALRAIAAELSGLSGPERAYAAIRNAAALRPTTIPADAGIP</sequence>
<proteinExistence type="predicted"/>
<organism evidence="1 2">
    <name type="scientific">Herbiconiux aconitum</name>
    <dbReference type="NCBI Taxonomy" id="2970913"/>
    <lineage>
        <taxon>Bacteria</taxon>
        <taxon>Bacillati</taxon>
        <taxon>Actinomycetota</taxon>
        <taxon>Actinomycetes</taxon>
        <taxon>Micrococcales</taxon>
        <taxon>Microbacteriaceae</taxon>
        <taxon>Herbiconiux</taxon>
    </lineage>
</organism>
<evidence type="ECO:0000313" key="1">
    <source>
        <dbReference type="EMBL" id="MCS5718037.1"/>
    </source>
</evidence>
<dbReference type="CDD" id="cd03784">
    <property type="entry name" value="GT1_Gtf-like"/>
    <property type="match status" value="1"/>
</dbReference>
<evidence type="ECO:0000313" key="2">
    <source>
        <dbReference type="Proteomes" id="UP001165584"/>
    </source>
</evidence>
<dbReference type="SUPFAM" id="SSF53756">
    <property type="entry name" value="UDP-Glycosyltransferase/glycogen phosphorylase"/>
    <property type="match status" value="1"/>
</dbReference>
<dbReference type="InterPro" id="IPR050426">
    <property type="entry name" value="Glycosyltransferase_28"/>
</dbReference>
<accession>A0ABT2GR33</accession>
<comment type="caution">
    <text evidence="1">The sequence shown here is derived from an EMBL/GenBank/DDBJ whole genome shotgun (WGS) entry which is preliminary data.</text>
</comment>
<dbReference type="PANTHER" id="PTHR48050:SF13">
    <property type="entry name" value="STEROL 3-BETA-GLUCOSYLTRANSFERASE UGT80A2"/>
    <property type="match status" value="1"/>
</dbReference>
<dbReference type="Proteomes" id="UP001165584">
    <property type="component" value="Unassembled WGS sequence"/>
</dbReference>
<dbReference type="Gene3D" id="3.40.50.2000">
    <property type="entry name" value="Glycogen Phosphorylase B"/>
    <property type="match status" value="2"/>
</dbReference>